<gene>
    <name evidence="2" type="ORF">EPK99_00450</name>
</gene>
<dbReference type="OrthoDB" id="7471221at2"/>
<reference evidence="2 3" key="1">
    <citation type="submission" date="2019-01" db="EMBL/GenBank/DDBJ databases">
        <title>The draft genome of Rhizobium sp. 24NR.</title>
        <authorList>
            <person name="Liu L."/>
            <person name="Liang L."/>
            <person name="Shi S."/>
            <person name="Xu L."/>
            <person name="Wang X."/>
            <person name="Li L."/>
            <person name="Zhang X."/>
        </authorList>
    </citation>
    <scope>NUCLEOTIDE SEQUENCE [LARGE SCALE GENOMIC DNA]</scope>
    <source>
        <strain evidence="2 3">24NR</strain>
    </source>
</reference>
<feature type="region of interest" description="Disordered" evidence="1">
    <location>
        <begin position="310"/>
        <end position="347"/>
    </location>
</feature>
<dbReference type="AlphaFoldDB" id="A0A444LKL5"/>
<dbReference type="InterPro" id="IPR022062">
    <property type="entry name" value="DUF3618"/>
</dbReference>
<protein>
    <submittedName>
        <fullName evidence="2">YtxH domain-containing protein</fullName>
    </submittedName>
</protein>
<name>A0A444LKL5_9HYPH</name>
<dbReference type="EMBL" id="SBIP01000001">
    <property type="protein sequence ID" value="RWX80850.1"/>
    <property type="molecule type" value="Genomic_DNA"/>
</dbReference>
<evidence type="ECO:0000256" key="1">
    <source>
        <dbReference type="SAM" id="MobiDB-lite"/>
    </source>
</evidence>
<accession>A0A444LKL5</accession>
<sequence length="347" mass="36922">MSYTTDNKSTAKIEREIEEDRRRIEERIDAIQQRMSPGQLVDEVVNYAKSSGGGEYVSNFSSALKNNPIPLALMGVSLAWLMAGPKTGSAYLHNNENDSSEHPLATVEGSIRRTGPIQSDGGSRYSHFADTAGQKFKALTDETGRRAGHFVDDSGRSFRGFADSTGQQVHDIRDEAGKLFDDASGWISKTWQQVTQQVSGSAGYLGDKASSAGRSSLDFGSQLNDGILKHFKDQPLIGGALAFAVGAAIGAALPHTTHEDEALGATADEIKKKLSDEAHKTMDKAENLATDVLDKAVAVASDVHDVARDRIAEEAESLQRPNTDTARAAGAAPGPGTGVPSNNGRPN</sequence>
<keyword evidence="3" id="KW-1185">Reference proteome</keyword>
<evidence type="ECO:0000313" key="2">
    <source>
        <dbReference type="EMBL" id="RWX80850.1"/>
    </source>
</evidence>
<evidence type="ECO:0000313" key="3">
    <source>
        <dbReference type="Proteomes" id="UP000287687"/>
    </source>
</evidence>
<dbReference type="RefSeq" id="WP_128440678.1">
    <property type="nucleotide sequence ID" value="NZ_SBIP01000001.1"/>
</dbReference>
<dbReference type="Proteomes" id="UP000287687">
    <property type="component" value="Unassembled WGS sequence"/>
</dbReference>
<organism evidence="2 3">
    <name type="scientific">Neorhizobium lilium</name>
    <dbReference type="NCBI Taxonomy" id="2503024"/>
    <lineage>
        <taxon>Bacteria</taxon>
        <taxon>Pseudomonadati</taxon>
        <taxon>Pseudomonadota</taxon>
        <taxon>Alphaproteobacteria</taxon>
        <taxon>Hyphomicrobiales</taxon>
        <taxon>Rhizobiaceae</taxon>
        <taxon>Rhizobium/Agrobacterium group</taxon>
        <taxon>Neorhizobium</taxon>
    </lineage>
</organism>
<feature type="compositionally biased region" description="Low complexity" evidence="1">
    <location>
        <begin position="325"/>
        <end position="334"/>
    </location>
</feature>
<proteinExistence type="predicted"/>
<dbReference type="Pfam" id="PF12277">
    <property type="entry name" value="DUF3618"/>
    <property type="match status" value="1"/>
</dbReference>
<comment type="caution">
    <text evidence="2">The sequence shown here is derived from an EMBL/GenBank/DDBJ whole genome shotgun (WGS) entry which is preliminary data.</text>
</comment>